<organism evidence="3">
    <name type="scientific">Absidia glauca</name>
    <name type="common">Pin mould</name>
    <dbReference type="NCBI Taxonomy" id="4829"/>
    <lineage>
        <taxon>Eukaryota</taxon>
        <taxon>Fungi</taxon>
        <taxon>Fungi incertae sedis</taxon>
        <taxon>Mucoromycota</taxon>
        <taxon>Mucoromycotina</taxon>
        <taxon>Mucoromycetes</taxon>
        <taxon>Mucorales</taxon>
        <taxon>Cunninghamellaceae</taxon>
        <taxon>Absidia</taxon>
    </lineage>
</organism>
<feature type="signal peptide" evidence="2">
    <location>
        <begin position="1"/>
        <end position="23"/>
    </location>
</feature>
<sequence>MFTLNKVVAATTLILGFMNACHSQSISDDEPLPCNGFPEHKDLPVNYFFWLGSHNAGLPSSAYDCPHSSQERTLTQMLRDGIRHLDINVCTRNGQTTLCTTDTPVDFTGYLNELMDYVRQEFHQVVVLNINSIVEDANAVSTFKDLETIIDKVCKQQADMTLGTDEYEQYECPFIYVQPEYTMDWPTLGELVNYDPEAAMWEGDGDHVGVQSRLILTHGESIRRTGGDMSHYFSKVFGRHSNEDGKGLHSLVSKLHTMCQTNGPIHLEVYSDDDSCGKAIDPTFIEDVILAKDGCDLNGASTNVYFNLIQLDQYHSHLTYLKDLQSRMNQHNSAKLERRIEPVPRSTLVALNTETDDQKKKRPQRDEL</sequence>
<dbReference type="OrthoDB" id="2343482at2759"/>
<protein>
    <recommendedName>
        <fullName evidence="5">Phosphatidylinositol-specific phospholipase C X domain-containing protein</fullName>
    </recommendedName>
</protein>
<evidence type="ECO:0000256" key="2">
    <source>
        <dbReference type="SAM" id="SignalP"/>
    </source>
</evidence>
<name>A0A163L1Q9_ABSGL</name>
<evidence type="ECO:0008006" key="5">
    <source>
        <dbReference type="Google" id="ProtNLM"/>
    </source>
</evidence>
<dbReference type="InterPro" id="IPR017946">
    <property type="entry name" value="PLC-like_Pdiesterase_TIM-brl"/>
</dbReference>
<accession>A0A163L1Q9</accession>
<dbReference type="SUPFAM" id="SSF51695">
    <property type="entry name" value="PLC-like phosphodiesterases"/>
    <property type="match status" value="1"/>
</dbReference>
<feature type="region of interest" description="Disordered" evidence="1">
    <location>
        <begin position="349"/>
        <end position="368"/>
    </location>
</feature>
<evidence type="ECO:0000313" key="4">
    <source>
        <dbReference type="Proteomes" id="UP000078561"/>
    </source>
</evidence>
<evidence type="ECO:0000256" key="1">
    <source>
        <dbReference type="SAM" id="MobiDB-lite"/>
    </source>
</evidence>
<keyword evidence="2" id="KW-0732">Signal</keyword>
<dbReference type="OMA" id="DMAQWEG"/>
<evidence type="ECO:0000313" key="3">
    <source>
        <dbReference type="EMBL" id="SAM03520.1"/>
    </source>
</evidence>
<keyword evidence="4" id="KW-1185">Reference proteome</keyword>
<dbReference type="Gene3D" id="3.20.20.190">
    <property type="entry name" value="Phosphatidylinositol (PI) phosphodiesterase"/>
    <property type="match status" value="1"/>
</dbReference>
<feature type="compositionally biased region" description="Basic and acidic residues" evidence="1">
    <location>
        <begin position="356"/>
        <end position="368"/>
    </location>
</feature>
<gene>
    <name evidence="3" type="primary">ABSGL_09361.1 scaffold 11175</name>
</gene>
<dbReference type="EMBL" id="LT554202">
    <property type="protein sequence ID" value="SAM03520.1"/>
    <property type="molecule type" value="Genomic_DNA"/>
</dbReference>
<proteinExistence type="predicted"/>
<dbReference type="GO" id="GO:0008081">
    <property type="term" value="F:phosphoric diester hydrolase activity"/>
    <property type="evidence" value="ECO:0007669"/>
    <property type="project" value="InterPro"/>
</dbReference>
<reference evidence="3" key="1">
    <citation type="submission" date="2016-04" db="EMBL/GenBank/DDBJ databases">
        <authorList>
            <person name="Evans L.H."/>
            <person name="Alamgir A."/>
            <person name="Owens N."/>
            <person name="Weber N.D."/>
            <person name="Virtaneva K."/>
            <person name="Barbian K."/>
            <person name="Babar A."/>
            <person name="Rosenke K."/>
        </authorList>
    </citation>
    <scope>NUCLEOTIDE SEQUENCE [LARGE SCALE GENOMIC DNA]</scope>
    <source>
        <strain evidence="3">CBS 101.48</strain>
    </source>
</reference>
<dbReference type="AlphaFoldDB" id="A0A163L1Q9"/>
<feature type="chain" id="PRO_5007843810" description="Phosphatidylinositol-specific phospholipase C X domain-containing protein" evidence="2">
    <location>
        <begin position="24"/>
        <end position="368"/>
    </location>
</feature>
<dbReference type="GO" id="GO:0006629">
    <property type="term" value="P:lipid metabolic process"/>
    <property type="evidence" value="ECO:0007669"/>
    <property type="project" value="InterPro"/>
</dbReference>
<dbReference type="InterPro" id="IPR051057">
    <property type="entry name" value="PI-PLC_domain"/>
</dbReference>
<dbReference type="PANTHER" id="PTHR13593">
    <property type="match status" value="1"/>
</dbReference>
<dbReference type="Proteomes" id="UP000078561">
    <property type="component" value="Unassembled WGS sequence"/>
</dbReference>
<dbReference type="InParanoid" id="A0A163L1Q9"/>
<dbReference type="PROSITE" id="PS50007">
    <property type="entry name" value="PIPLC_X_DOMAIN"/>
    <property type="match status" value="1"/>
</dbReference>
<dbReference type="PANTHER" id="PTHR13593:SF140">
    <property type="entry name" value="PLC-LIKE PHOSPHODIESTERASE"/>
    <property type="match status" value="1"/>
</dbReference>